<reference evidence="1" key="2">
    <citation type="submission" date="2021-12" db="EMBL/GenBank/DDBJ databases">
        <title>Resequencing data analysis of finger millet.</title>
        <authorList>
            <person name="Hatakeyama M."/>
            <person name="Aluri S."/>
            <person name="Balachadran M.T."/>
            <person name="Sivarajan S.R."/>
            <person name="Poveda L."/>
            <person name="Shimizu-Inatsugi R."/>
            <person name="Schlapbach R."/>
            <person name="Sreeman S.M."/>
            <person name="Shimizu K.K."/>
        </authorList>
    </citation>
    <scope>NUCLEOTIDE SEQUENCE</scope>
</reference>
<name>A0AAV5DYQ2_ELECO</name>
<evidence type="ECO:0000313" key="2">
    <source>
        <dbReference type="Proteomes" id="UP001054889"/>
    </source>
</evidence>
<reference evidence="1" key="1">
    <citation type="journal article" date="2018" name="DNA Res.">
        <title>Multiple hybrid de novo genome assembly of finger millet, an orphan allotetraploid crop.</title>
        <authorList>
            <person name="Hatakeyama M."/>
            <person name="Aluri S."/>
            <person name="Balachadran M.T."/>
            <person name="Sivarajan S.R."/>
            <person name="Patrignani A."/>
            <person name="Gruter S."/>
            <person name="Poveda L."/>
            <person name="Shimizu-Inatsugi R."/>
            <person name="Baeten J."/>
            <person name="Francoijs K.J."/>
            <person name="Nataraja K.N."/>
            <person name="Reddy Y.A.N."/>
            <person name="Phadnis S."/>
            <person name="Ravikumar R.L."/>
            <person name="Schlapbach R."/>
            <person name="Sreeman S.M."/>
            <person name="Shimizu K.K."/>
        </authorList>
    </citation>
    <scope>NUCLEOTIDE SEQUENCE</scope>
</reference>
<evidence type="ECO:0000313" key="1">
    <source>
        <dbReference type="EMBL" id="GJN15421.1"/>
    </source>
</evidence>
<sequence length="72" mass="7757">MYGIFLLQLFSQESSMVRCNIGQSRSYPGSLSLGFELHQSPAAAAPVHKSSKHEVSLAVPAKPFATVPEPPM</sequence>
<protein>
    <submittedName>
        <fullName evidence="1">Uncharacterized protein</fullName>
    </submittedName>
</protein>
<organism evidence="1 2">
    <name type="scientific">Eleusine coracana subsp. coracana</name>
    <dbReference type="NCBI Taxonomy" id="191504"/>
    <lineage>
        <taxon>Eukaryota</taxon>
        <taxon>Viridiplantae</taxon>
        <taxon>Streptophyta</taxon>
        <taxon>Embryophyta</taxon>
        <taxon>Tracheophyta</taxon>
        <taxon>Spermatophyta</taxon>
        <taxon>Magnoliopsida</taxon>
        <taxon>Liliopsida</taxon>
        <taxon>Poales</taxon>
        <taxon>Poaceae</taxon>
        <taxon>PACMAD clade</taxon>
        <taxon>Chloridoideae</taxon>
        <taxon>Cynodonteae</taxon>
        <taxon>Eleusininae</taxon>
        <taxon>Eleusine</taxon>
    </lineage>
</organism>
<dbReference type="Proteomes" id="UP001054889">
    <property type="component" value="Unassembled WGS sequence"/>
</dbReference>
<comment type="caution">
    <text evidence="1">The sequence shown here is derived from an EMBL/GenBank/DDBJ whole genome shotgun (WGS) entry which is preliminary data.</text>
</comment>
<accession>A0AAV5DYQ2</accession>
<proteinExistence type="predicted"/>
<gene>
    <name evidence="1" type="primary">gb02335</name>
    <name evidence="1" type="ORF">PR202_gb02335</name>
</gene>
<dbReference type="AlphaFoldDB" id="A0AAV5DYQ2"/>
<dbReference type="EMBL" id="BQKI01000072">
    <property type="protein sequence ID" value="GJN15421.1"/>
    <property type="molecule type" value="Genomic_DNA"/>
</dbReference>
<keyword evidence="2" id="KW-1185">Reference proteome</keyword>